<gene>
    <name evidence="1" type="ORF">KY290_000183</name>
</gene>
<protein>
    <submittedName>
        <fullName evidence="1">Uncharacterized protein</fullName>
    </submittedName>
</protein>
<organism evidence="1 2">
    <name type="scientific">Solanum tuberosum</name>
    <name type="common">Potato</name>
    <dbReference type="NCBI Taxonomy" id="4113"/>
    <lineage>
        <taxon>Eukaryota</taxon>
        <taxon>Viridiplantae</taxon>
        <taxon>Streptophyta</taxon>
        <taxon>Embryophyta</taxon>
        <taxon>Tracheophyta</taxon>
        <taxon>Spermatophyta</taxon>
        <taxon>Magnoliopsida</taxon>
        <taxon>eudicotyledons</taxon>
        <taxon>Gunneridae</taxon>
        <taxon>Pentapetalae</taxon>
        <taxon>asterids</taxon>
        <taxon>lamiids</taxon>
        <taxon>Solanales</taxon>
        <taxon>Solanaceae</taxon>
        <taxon>Solanoideae</taxon>
        <taxon>Solaneae</taxon>
        <taxon>Solanum</taxon>
    </lineage>
</organism>
<dbReference type="Proteomes" id="UP000826656">
    <property type="component" value="Unassembled WGS sequence"/>
</dbReference>
<evidence type="ECO:0000313" key="2">
    <source>
        <dbReference type="Proteomes" id="UP000826656"/>
    </source>
</evidence>
<dbReference type="EMBL" id="JAIVGD010000001">
    <property type="protein sequence ID" value="KAH0780585.1"/>
    <property type="molecule type" value="Genomic_DNA"/>
</dbReference>
<sequence length="124" mass="14519">MELQQSPENHDSISRKRKSLISFEEKIEKKKKYDEEEGEVVTSKRNFHSIDNFVSAEEEKLVEDEILNIEDVITNWNFDLIFENWISMAGSSENRQTEISVTSSDKKWLSLLLGVTESEIYDEI</sequence>
<proteinExistence type="predicted"/>
<keyword evidence="2" id="KW-1185">Reference proteome</keyword>
<comment type="caution">
    <text evidence="1">The sequence shown here is derived from an EMBL/GenBank/DDBJ whole genome shotgun (WGS) entry which is preliminary data.</text>
</comment>
<accession>A0ABQ7WKT4</accession>
<evidence type="ECO:0000313" key="1">
    <source>
        <dbReference type="EMBL" id="KAH0780585.1"/>
    </source>
</evidence>
<reference evidence="1 2" key="1">
    <citation type="journal article" date="2021" name="bioRxiv">
        <title>Chromosome-scale and haplotype-resolved genome assembly of a tetraploid potato cultivar.</title>
        <authorList>
            <person name="Sun H."/>
            <person name="Jiao W.-B."/>
            <person name="Krause K."/>
            <person name="Campoy J.A."/>
            <person name="Goel M."/>
            <person name="Folz-Donahue K."/>
            <person name="Kukat C."/>
            <person name="Huettel B."/>
            <person name="Schneeberger K."/>
        </authorList>
    </citation>
    <scope>NUCLEOTIDE SEQUENCE [LARGE SCALE GENOMIC DNA]</scope>
    <source>
        <strain evidence="1">SolTubOtavaFocal</strain>
        <tissue evidence="1">Leaves</tissue>
    </source>
</reference>
<name>A0ABQ7WKT4_SOLTU</name>